<dbReference type="PANTHER" id="PTHR44103:SF1">
    <property type="entry name" value="PROPROTEIN CONVERTASE P"/>
    <property type="match status" value="1"/>
</dbReference>
<dbReference type="InterPro" id="IPR013517">
    <property type="entry name" value="FG-GAP"/>
</dbReference>
<comment type="caution">
    <text evidence="3">The sequence shown here is derived from an EMBL/GenBank/DDBJ whole genome shotgun (WGS) entry which is preliminary data.</text>
</comment>
<dbReference type="InterPro" id="IPR028994">
    <property type="entry name" value="Integrin_alpha_N"/>
</dbReference>
<dbReference type="Gene3D" id="2.130.10.130">
    <property type="entry name" value="Integrin alpha, N-terminal"/>
    <property type="match status" value="3"/>
</dbReference>
<dbReference type="Proteomes" id="UP001499851">
    <property type="component" value="Unassembled WGS sequence"/>
</dbReference>
<proteinExistence type="predicted"/>
<dbReference type="RefSeq" id="WP_344491889.1">
    <property type="nucleotide sequence ID" value="NZ_BAAAQF010000027.1"/>
</dbReference>
<evidence type="ECO:0008006" key="5">
    <source>
        <dbReference type="Google" id="ProtNLM"/>
    </source>
</evidence>
<evidence type="ECO:0000256" key="2">
    <source>
        <dbReference type="SAM" id="SignalP"/>
    </source>
</evidence>
<name>A0ABN2HTG3_9ACTN</name>
<feature type="chain" id="PRO_5046692028" description="VCBS repeat-containing protein" evidence="2">
    <location>
        <begin position="31"/>
        <end position="1014"/>
    </location>
</feature>
<dbReference type="PANTHER" id="PTHR44103">
    <property type="entry name" value="PROPROTEIN CONVERTASE P"/>
    <property type="match status" value="1"/>
</dbReference>
<accession>A0ABN2HTG3</accession>
<evidence type="ECO:0000256" key="1">
    <source>
        <dbReference type="ARBA" id="ARBA00022729"/>
    </source>
</evidence>
<dbReference type="SUPFAM" id="SSF69318">
    <property type="entry name" value="Integrin alpha N-terminal domain"/>
    <property type="match status" value="2"/>
</dbReference>
<gene>
    <name evidence="3" type="ORF">GCM10009830_46320</name>
</gene>
<sequence>MHSEPPAPGRTPRRLAAAGLIGLMAAGAFAAPAHADIVTGVASASINPILPYSITPGEDPERALVQVEYTPTAGYEDVDHAVTVEIEFEGASGTLGIDPGDDCSASAGVRIYCTYPTAGPYWVFSFDLSADAPGEDTTYPYTVTASIDGVEFASETGTLLVIGEGEPDPHKPFLHGDAAPVTGAVPGSTVTVEPLFRQERDLDADAAAVVASISDPFSRVGISQEGASVVADYDNCAPQTEEDIFGGVECVFTGFTGQTGSAFTFSEPIQYAVDADALGPFEVCECVYSVRTVDAATLAEDYGHITWDPASEDLLGIEATDTWTDPADPEMAQWEGLISITTTANPFDLAVPSGDVEGSIGRTSQVTVPVTNNGPATVYNRSDDFGSASIRVELPVGTALDSIDSDGTDDWTCLDPESLADEYERTETVLDRYDLYCFLMTPLAAGETVDFTFTLDLTAGGFDLGYVEIVGLTTGVGGASLEADFIDNVGALQNMAEEAEELSNDYNGDGFQDLLAVRESDGSLLLYSGDAAGSLVSPRVVSTGWATYDVVMAGDLTGDGIADVLGRDKRTGTLYRCAGDGNGGLGAAVKVGSGWGAMGLFTALDYDGSGTVDILAVRDSDGAMLLYPGRGDGTFGAAQQARTGFNWIDGLTGVGDVDADGRDDFLVRIGQTQEYWLFASTSTTGAVMWDTWLGDGSQSRTYSQFTSVGDLDRDGLTDLVLVDSRSGALHLQGIGEHELGDHSTIGAGGWGAMRLAASSTDRATDYDQDGGNDLIGRNANGTTYLYFGDGTGAFAGSSSWGPTFSGMNLLETAGDFTGDGKLDLLARTTGGVLYVFPGTNTGDYEEPPIRIGGGWNAMSAIVSGSDFNNDGKTDIVARESATGNLWLYPGTATGSHGTRVLIGTGWNSMSLITAVGDLDHDGAADVIARKNSDNCMYFYAGKPAGGVKNGVKIGCGWNVMNAVASVGDFNGDGHADWVARHTNGSLYLYKGNGAGTYTSSSVVGSGWNGMDLLA</sequence>
<evidence type="ECO:0000313" key="3">
    <source>
        <dbReference type="EMBL" id="GAA1693253.1"/>
    </source>
</evidence>
<protein>
    <recommendedName>
        <fullName evidence="5">VCBS repeat-containing protein</fullName>
    </recommendedName>
</protein>
<reference evidence="3 4" key="1">
    <citation type="journal article" date="2019" name="Int. J. Syst. Evol. Microbiol.">
        <title>The Global Catalogue of Microorganisms (GCM) 10K type strain sequencing project: providing services to taxonomists for standard genome sequencing and annotation.</title>
        <authorList>
            <consortium name="The Broad Institute Genomics Platform"/>
            <consortium name="The Broad Institute Genome Sequencing Center for Infectious Disease"/>
            <person name="Wu L."/>
            <person name="Ma J."/>
        </authorList>
    </citation>
    <scope>NUCLEOTIDE SEQUENCE [LARGE SCALE GENOMIC DNA]</scope>
    <source>
        <strain evidence="3 4">JCM 16001</strain>
    </source>
</reference>
<keyword evidence="1 2" id="KW-0732">Signal</keyword>
<feature type="signal peptide" evidence="2">
    <location>
        <begin position="1"/>
        <end position="30"/>
    </location>
</feature>
<keyword evidence="4" id="KW-1185">Reference proteome</keyword>
<dbReference type="EMBL" id="BAAAQF010000027">
    <property type="protein sequence ID" value="GAA1693253.1"/>
    <property type="molecule type" value="Genomic_DNA"/>
</dbReference>
<organism evidence="3 4">
    <name type="scientific">Glycomyces endophyticus</name>
    <dbReference type="NCBI Taxonomy" id="480996"/>
    <lineage>
        <taxon>Bacteria</taxon>
        <taxon>Bacillati</taxon>
        <taxon>Actinomycetota</taxon>
        <taxon>Actinomycetes</taxon>
        <taxon>Glycomycetales</taxon>
        <taxon>Glycomycetaceae</taxon>
        <taxon>Glycomyces</taxon>
    </lineage>
</organism>
<dbReference type="Pfam" id="PF13517">
    <property type="entry name" value="FG-GAP_3"/>
    <property type="match status" value="4"/>
</dbReference>
<evidence type="ECO:0000313" key="4">
    <source>
        <dbReference type="Proteomes" id="UP001499851"/>
    </source>
</evidence>